<feature type="transmembrane region" description="Helical" evidence="7">
    <location>
        <begin position="202"/>
        <end position="228"/>
    </location>
</feature>
<feature type="transmembrane region" description="Helical" evidence="7">
    <location>
        <begin position="98"/>
        <end position="120"/>
    </location>
</feature>
<evidence type="ECO:0000256" key="8">
    <source>
        <dbReference type="SAM" id="SignalP"/>
    </source>
</evidence>
<feature type="transmembrane region" description="Helical" evidence="7">
    <location>
        <begin position="40"/>
        <end position="61"/>
    </location>
</feature>
<name>A0A6M2DX78_XENCH</name>
<evidence type="ECO:0000256" key="6">
    <source>
        <dbReference type="SAM" id="MobiDB-lite"/>
    </source>
</evidence>
<evidence type="ECO:0000256" key="7">
    <source>
        <dbReference type="SAM" id="Phobius"/>
    </source>
</evidence>
<feature type="chain" id="PRO_5026819701" evidence="8">
    <location>
        <begin position="19"/>
        <end position="453"/>
    </location>
</feature>
<dbReference type="PANTHER" id="PTHR10383:SF9">
    <property type="entry name" value="SERINE INCORPORATOR, ISOFORM F"/>
    <property type="match status" value="1"/>
</dbReference>
<comment type="similarity">
    <text evidence="2">Belongs to the TDE1 family.</text>
</comment>
<feature type="transmembrane region" description="Helical" evidence="7">
    <location>
        <begin position="240"/>
        <end position="258"/>
    </location>
</feature>
<evidence type="ECO:0000256" key="5">
    <source>
        <dbReference type="ARBA" id="ARBA00023136"/>
    </source>
</evidence>
<feature type="signal peptide" evidence="8">
    <location>
        <begin position="1"/>
        <end position="18"/>
    </location>
</feature>
<dbReference type="AlphaFoldDB" id="A0A6M2DX78"/>
<evidence type="ECO:0000256" key="2">
    <source>
        <dbReference type="ARBA" id="ARBA00006665"/>
    </source>
</evidence>
<keyword evidence="4 7" id="KW-1133">Transmembrane helix</keyword>
<proteinExistence type="inferred from homology"/>
<evidence type="ECO:0000256" key="3">
    <source>
        <dbReference type="ARBA" id="ARBA00022692"/>
    </source>
</evidence>
<organism evidence="9">
    <name type="scientific">Xenopsylla cheopis</name>
    <name type="common">Oriental rat flea</name>
    <name type="synonym">Pulex cheopis</name>
    <dbReference type="NCBI Taxonomy" id="163159"/>
    <lineage>
        <taxon>Eukaryota</taxon>
        <taxon>Metazoa</taxon>
        <taxon>Ecdysozoa</taxon>
        <taxon>Arthropoda</taxon>
        <taxon>Hexapoda</taxon>
        <taxon>Insecta</taxon>
        <taxon>Pterygota</taxon>
        <taxon>Neoptera</taxon>
        <taxon>Endopterygota</taxon>
        <taxon>Siphonaptera</taxon>
        <taxon>Pulicidae</taxon>
        <taxon>Xenopsyllinae</taxon>
        <taxon>Xenopsylla</taxon>
    </lineage>
</organism>
<dbReference type="PANTHER" id="PTHR10383">
    <property type="entry name" value="SERINE INCORPORATOR"/>
    <property type="match status" value="1"/>
</dbReference>
<dbReference type="GO" id="GO:0016020">
    <property type="term" value="C:membrane"/>
    <property type="evidence" value="ECO:0007669"/>
    <property type="project" value="UniProtKB-SubCell"/>
</dbReference>
<protein>
    <submittedName>
        <fullName evidence="9">Putative serine incorporator isoform x4</fullName>
    </submittedName>
</protein>
<accession>A0A6M2DX78</accession>
<keyword evidence="3 7" id="KW-0812">Transmembrane</keyword>
<feature type="transmembrane region" description="Helical" evidence="7">
    <location>
        <begin position="270"/>
        <end position="288"/>
    </location>
</feature>
<dbReference type="InterPro" id="IPR005016">
    <property type="entry name" value="TDE1/TMS"/>
</dbReference>
<feature type="transmembrane region" description="Helical" evidence="7">
    <location>
        <begin position="388"/>
        <end position="407"/>
    </location>
</feature>
<feature type="region of interest" description="Disordered" evidence="6">
    <location>
        <begin position="350"/>
        <end position="371"/>
    </location>
</feature>
<dbReference type="EMBL" id="GIIL01007249">
    <property type="protein sequence ID" value="NOV50975.1"/>
    <property type="molecule type" value="Transcribed_RNA"/>
</dbReference>
<feature type="transmembrane region" description="Helical" evidence="7">
    <location>
        <begin position="158"/>
        <end position="181"/>
    </location>
</feature>
<evidence type="ECO:0000313" key="9">
    <source>
        <dbReference type="EMBL" id="NOV50975.1"/>
    </source>
</evidence>
<keyword evidence="5 7" id="KW-0472">Membrane</keyword>
<evidence type="ECO:0000256" key="1">
    <source>
        <dbReference type="ARBA" id="ARBA00004141"/>
    </source>
</evidence>
<comment type="subcellular location">
    <subcellularLocation>
        <location evidence="1">Membrane</location>
        <topology evidence="1">Multi-pass membrane protein</topology>
    </subcellularLocation>
</comment>
<feature type="transmembrane region" description="Helical" evidence="7">
    <location>
        <begin position="132"/>
        <end position="152"/>
    </location>
</feature>
<sequence length="453" mass="48886">MGAVLGLCSAAQLACCCAGQACSLCCSACPSCRNSTSSRLMYALMLLVGAVAACITLSPGLQDALKNVPFCANSTSKGSVIIPSANQIDCSSAVGYLAVYRICFALCCFFILMAGIMLGVKSSKDPRGAIQNGFWGLKFLIVIGIAIGAFFIPEGNFGTAWMWIGLIGGLMFILVQLVLIIDFAHNWAEAWFDNYQETGSKGWFAALLLSTLLQYALAITGIALLFVYFTLPGDCALNKFFISINLILSVGVSVLSIMPAVQEKQTRSGLLQSAMVTLYTVYLTWSAVANNPDKKCNPGFLGIVGEQDHNKVSFDTQSIVGLAVWMCCIMYSSLRSASKVASMTITNSSDKEALTDGGESGQPSNNAGNDAKVWDNEEESVAYSWSSFHFVFTLATLYVMMTLTNWYQPNSSLETLNANAASMWVKIVSSWLCLGIYCWTLIAPFILTDRDFS</sequence>
<feature type="transmembrane region" description="Helical" evidence="7">
    <location>
        <begin position="427"/>
        <end position="447"/>
    </location>
</feature>
<reference evidence="9" key="1">
    <citation type="submission" date="2020-03" db="EMBL/GenBank/DDBJ databases">
        <title>Transcriptomic Profiling of the Digestive Tract of the Rat Flea, Xenopsylla cheopis, Following Blood Feeding and Infection with Yersinia pestis.</title>
        <authorList>
            <person name="Bland D.M."/>
            <person name="Martens C.A."/>
            <person name="Virtaneva K."/>
            <person name="Kanakabandi K."/>
            <person name="Long D."/>
            <person name="Rosenke R."/>
            <person name="Saturday G.A."/>
            <person name="Hoyt F.H."/>
            <person name="Bruno D.P."/>
            <person name="Ribeiro J.M.C."/>
            <person name="Hinnebusch J."/>
        </authorList>
    </citation>
    <scope>NUCLEOTIDE SEQUENCE</scope>
</reference>
<dbReference type="Pfam" id="PF03348">
    <property type="entry name" value="Serinc"/>
    <property type="match status" value="1"/>
</dbReference>
<keyword evidence="8" id="KW-0732">Signal</keyword>
<evidence type="ECO:0000256" key="4">
    <source>
        <dbReference type="ARBA" id="ARBA00022989"/>
    </source>
</evidence>